<comment type="caution">
    <text evidence="3">The sequence shown here is derived from an EMBL/GenBank/DDBJ whole genome shotgun (WGS) entry which is preliminary data.</text>
</comment>
<protein>
    <recommendedName>
        <fullName evidence="2">Heterokaryon incompatibility domain-containing protein</fullName>
    </recommendedName>
</protein>
<dbReference type="Pfam" id="PF06985">
    <property type="entry name" value="HET"/>
    <property type="match status" value="1"/>
</dbReference>
<feature type="region of interest" description="Disordered" evidence="1">
    <location>
        <begin position="479"/>
        <end position="499"/>
    </location>
</feature>
<dbReference type="PANTHER" id="PTHR24148">
    <property type="entry name" value="ANKYRIN REPEAT DOMAIN-CONTAINING PROTEIN 39 HOMOLOG-RELATED"/>
    <property type="match status" value="1"/>
</dbReference>
<reference evidence="3 4" key="1">
    <citation type="submission" date="2019-11" db="EMBL/GenBank/DDBJ databases">
        <title>Venturia inaequalis Genome Resource.</title>
        <authorList>
            <person name="Lichtner F.J."/>
        </authorList>
    </citation>
    <scope>NUCLEOTIDE SEQUENCE [LARGE SCALE GENOMIC DNA]</scope>
    <source>
        <strain evidence="3">Bline_iso_100314</strain>
    </source>
</reference>
<evidence type="ECO:0000313" key="3">
    <source>
        <dbReference type="EMBL" id="KAE9961596.1"/>
    </source>
</evidence>
<dbReference type="InterPro" id="IPR010730">
    <property type="entry name" value="HET"/>
</dbReference>
<proteinExistence type="predicted"/>
<evidence type="ECO:0000259" key="2">
    <source>
        <dbReference type="Pfam" id="PF06985"/>
    </source>
</evidence>
<evidence type="ECO:0000256" key="1">
    <source>
        <dbReference type="SAM" id="MobiDB-lite"/>
    </source>
</evidence>
<accession>A0A8H3U1V3</accession>
<sequence length="708" mass="81355">MPDSAGLAFFSMSRITDRNPYAYRALDQREIRLLTIYAGGEEETVETTLHHAHLDGDLEYEALSYTWSKCIAKDAPDLDPESAVEVAAYPTNQSKTSFIGKPEVSKIKWKDFARHELSYLYYEVGGLREPEHIVCCGHDTVVGGELYSALKSLRNSEGDRVIWIDALCINQSDNKERADQVALMAEVYSCARKVVIWLGESYSNVDPAFNTIHAITEKLMPIFKACIDREIPEVIDLKVLAFKSDKTVRKLHWDSLAELLKRSWFQRVWCIQELVNAKEAIIRLGSWEMDWKFFASVIGTIRNYDIDSQLWSRGECYGSTTVGTIEELRSTSPDQRPTLLNLLRKTRVYKSTLPVDKFFGLLNIVSDALESGVRVNYDCDSSQMYRHFAVQQMQRPNSLDLLHDCWFSQHPSPMRLPSWVPNWTQPLWHYTVSSLNLPFMAAGDTQPVFRFDDEAQIMHIKGRIVDTIAEVEKLRSIPRSKEPQDFHGDKDEAPWRSRPGETPWYKREGKSFWECFSENYVEEGRHSRKAWVTNAMAIAFPEKICTPAQFENLWRTFVWDLTPDGLRPASYYGESFSDWLVSITSTYAENQEHSEAKRIANISLDFREEVGETHPITDMMAKVMQFSKANSRCYNRRFYRSKHGRFGWGVDSIEAGDIVCILDGASAPFILRPIEGGSHILIGDTYIHGLMYGEGMKDETLERIFQLK</sequence>
<feature type="domain" description="Heterokaryon incompatibility" evidence="2">
    <location>
        <begin position="129"/>
        <end position="273"/>
    </location>
</feature>
<gene>
    <name evidence="3" type="ORF">BLS_001707</name>
</gene>
<organism evidence="3 4">
    <name type="scientific">Venturia inaequalis</name>
    <name type="common">Apple scab fungus</name>
    <dbReference type="NCBI Taxonomy" id="5025"/>
    <lineage>
        <taxon>Eukaryota</taxon>
        <taxon>Fungi</taxon>
        <taxon>Dikarya</taxon>
        <taxon>Ascomycota</taxon>
        <taxon>Pezizomycotina</taxon>
        <taxon>Dothideomycetes</taxon>
        <taxon>Pleosporomycetidae</taxon>
        <taxon>Venturiales</taxon>
        <taxon>Venturiaceae</taxon>
        <taxon>Venturia</taxon>
    </lineage>
</organism>
<dbReference type="EMBL" id="WNWQ01001403">
    <property type="protein sequence ID" value="KAE9961596.1"/>
    <property type="molecule type" value="Genomic_DNA"/>
</dbReference>
<dbReference type="Proteomes" id="UP000433883">
    <property type="component" value="Unassembled WGS sequence"/>
</dbReference>
<dbReference type="InterPro" id="IPR052895">
    <property type="entry name" value="HetReg/Transcr_Mod"/>
</dbReference>
<dbReference type="PANTHER" id="PTHR24148:SF73">
    <property type="entry name" value="HET DOMAIN PROTEIN (AFU_ORTHOLOGUE AFUA_8G01020)"/>
    <property type="match status" value="1"/>
</dbReference>
<name>A0A8H3U1V3_VENIN</name>
<evidence type="ECO:0000313" key="4">
    <source>
        <dbReference type="Proteomes" id="UP000433883"/>
    </source>
</evidence>
<dbReference type="Pfam" id="PF26639">
    <property type="entry name" value="Het-6_barrel"/>
    <property type="match status" value="1"/>
</dbReference>
<dbReference type="AlphaFoldDB" id="A0A8H3U1V3"/>